<gene>
    <name evidence="4" type="ORF">AMATHDRAFT_8124</name>
</gene>
<proteinExistence type="predicted"/>
<feature type="compositionally biased region" description="Basic and acidic residues" evidence="2">
    <location>
        <begin position="294"/>
        <end position="309"/>
    </location>
</feature>
<name>A0A2A9N783_9AGAR</name>
<evidence type="ECO:0000313" key="5">
    <source>
        <dbReference type="Proteomes" id="UP000242287"/>
    </source>
</evidence>
<dbReference type="OrthoDB" id="3231855at2759"/>
<keyword evidence="3" id="KW-0812">Transmembrane</keyword>
<keyword evidence="3" id="KW-1133">Transmembrane helix</keyword>
<feature type="transmembrane region" description="Helical" evidence="3">
    <location>
        <begin position="74"/>
        <end position="96"/>
    </location>
</feature>
<organism evidence="4 5">
    <name type="scientific">Amanita thiersii Skay4041</name>
    <dbReference type="NCBI Taxonomy" id="703135"/>
    <lineage>
        <taxon>Eukaryota</taxon>
        <taxon>Fungi</taxon>
        <taxon>Dikarya</taxon>
        <taxon>Basidiomycota</taxon>
        <taxon>Agaricomycotina</taxon>
        <taxon>Agaricomycetes</taxon>
        <taxon>Agaricomycetidae</taxon>
        <taxon>Agaricales</taxon>
        <taxon>Pluteineae</taxon>
        <taxon>Amanitaceae</taxon>
        <taxon>Amanita</taxon>
    </lineage>
</organism>
<dbReference type="EMBL" id="KZ302226">
    <property type="protein sequence ID" value="PFH46185.1"/>
    <property type="molecule type" value="Genomic_DNA"/>
</dbReference>
<feature type="region of interest" description="Disordered" evidence="2">
    <location>
        <begin position="272"/>
        <end position="502"/>
    </location>
</feature>
<sequence length="663" mass="74084">MDHILGVALGLAVRYVVSYVGRCDFKLTGTLVGLWEGVVLSHFLNKTPNSFDPFIPYAFRLFLDFYFVDSIPRLVLIIVWTGLGVILADIAPALWVDAGLHRIWRRVRRDLYYISRSMPKVALFPRSRTVRFSPPQVATALSDSETTVTQAINSPLPAPIRPPSKRHVPGSFESDTDTITQAGSPEYRRRDFHSSGLYDSTSTLPRRGQSNFPIQLRPISDNVSEATSMIQDVDDGNVSSPLSEGPSEVLSTVNINVIPDEPILEYIDTKQKSAEETTPQRRPAALPTPTDSTHPFEHMRHEDDIRRPLTADIRTIPDDYDANFPDDWEKVNKGDVSAEEQPPPLPRKEQEQKATLTHKAPSPPPQPVPPRTDKNEQLRPQLAQEPRLKGTQKSIQKMDSGLDSGKPLDSEPSPNTEHPPPYQDPYGTQAFDSFEARAADDTKAQDTYPLTEDVKQNGADEPPEKEAEPSEQLQSPEQEQERQQEASEGHEAASTTSEESDYTDLGLESLSCLHQLARLHKRIKEVREELDQETKKYNRVSTSGNTKLVDEARVTVKALEKKLTRLSNDAEARYLKKNGQGAKLKGSVDVSSAKERPDLEDVVTKSLETLLRPSTTDASVSFLVATVKQGGNTQKQFIRNISAELGLELRTQPSNFRLLTIFK</sequence>
<protein>
    <submittedName>
        <fullName evidence="4">Uncharacterized protein</fullName>
    </submittedName>
</protein>
<feature type="coiled-coil region" evidence="1">
    <location>
        <begin position="513"/>
        <end position="569"/>
    </location>
</feature>
<feature type="region of interest" description="Disordered" evidence="2">
    <location>
        <begin position="154"/>
        <end position="214"/>
    </location>
</feature>
<feature type="compositionally biased region" description="Basic and acidic residues" evidence="2">
    <location>
        <begin position="479"/>
        <end position="491"/>
    </location>
</feature>
<evidence type="ECO:0000256" key="2">
    <source>
        <dbReference type="SAM" id="MobiDB-lite"/>
    </source>
</evidence>
<feature type="compositionally biased region" description="Polar residues" evidence="2">
    <location>
        <begin position="197"/>
        <end position="213"/>
    </location>
</feature>
<keyword evidence="3" id="KW-0472">Membrane</keyword>
<dbReference type="AlphaFoldDB" id="A0A2A9N783"/>
<evidence type="ECO:0000313" key="4">
    <source>
        <dbReference type="EMBL" id="PFH46185.1"/>
    </source>
</evidence>
<accession>A0A2A9N783</accession>
<dbReference type="STRING" id="703135.A0A2A9N783"/>
<reference evidence="4 5" key="1">
    <citation type="submission" date="2014-02" db="EMBL/GenBank/DDBJ databases">
        <title>Transposable element dynamics among asymbiotic and ectomycorrhizal Amanita fungi.</title>
        <authorList>
            <consortium name="DOE Joint Genome Institute"/>
            <person name="Hess J."/>
            <person name="Skrede I."/>
            <person name="Wolfe B."/>
            <person name="LaButti K."/>
            <person name="Ohm R.A."/>
            <person name="Grigoriev I.V."/>
            <person name="Pringle A."/>
        </authorList>
    </citation>
    <scope>NUCLEOTIDE SEQUENCE [LARGE SCALE GENOMIC DNA]</scope>
    <source>
        <strain evidence="4 5">SKay4041</strain>
    </source>
</reference>
<evidence type="ECO:0000256" key="3">
    <source>
        <dbReference type="SAM" id="Phobius"/>
    </source>
</evidence>
<keyword evidence="1" id="KW-0175">Coiled coil</keyword>
<keyword evidence="5" id="KW-1185">Reference proteome</keyword>
<feature type="compositionally biased region" description="Basic and acidic residues" evidence="2">
    <location>
        <begin position="434"/>
        <end position="444"/>
    </location>
</feature>
<feature type="compositionally biased region" description="Pro residues" evidence="2">
    <location>
        <begin position="361"/>
        <end position="370"/>
    </location>
</feature>
<evidence type="ECO:0000256" key="1">
    <source>
        <dbReference type="SAM" id="Coils"/>
    </source>
</evidence>
<dbReference type="Proteomes" id="UP000242287">
    <property type="component" value="Unassembled WGS sequence"/>
</dbReference>